<dbReference type="Gene3D" id="2.120.10.80">
    <property type="entry name" value="Kelch-type beta propeller"/>
    <property type="match status" value="1"/>
</dbReference>
<keyword evidence="2" id="KW-1185">Reference proteome</keyword>
<organism evidence="1 2">
    <name type="scientific">Malus baccata</name>
    <name type="common">Siberian crab apple</name>
    <name type="synonym">Pyrus baccata</name>
    <dbReference type="NCBI Taxonomy" id="106549"/>
    <lineage>
        <taxon>Eukaryota</taxon>
        <taxon>Viridiplantae</taxon>
        <taxon>Streptophyta</taxon>
        <taxon>Embryophyta</taxon>
        <taxon>Tracheophyta</taxon>
        <taxon>Spermatophyta</taxon>
        <taxon>Magnoliopsida</taxon>
        <taxon>eudicotyledons</taxon>
        <taxon>Gunneridae</taxon>
        <taxon>Pentapetalae</taxon>
        <taxon>rosids</taxon>
        <taxon>fabids</taxon>
        <taxon>Rosales</taxon>
        <taxon>Rosaceae</taxon>
        <taxon>Amygdaloideae</taxon>
        <taxon>Maleae</taxon>
        <taxon>Malus</taxon>
    </lineage>
</organism>
<dbReference type="Pfam" id="PF07893">
    <property type="entry name" value="DUF1668"/>
    <property type="match status" value="1"/>
</dbReference>
<sequence length="427" mass="48852">MEPDKGWFLYLQKNHELFSLNISKLLAWSSLEKARRPSRPDFKLVNASCYPDGSMVPFGTRYMIVGSNPYIVGGQFGCPHPLLGYDYWPNFDVIACDPPTDDPCKSNLPMLSGPKFYPFVITLGNKIYVLSLQYRGYMTETWPALFEVYNPESGKWKILPNPPFVVGKTVTSPAAHHYYALGHKLVVTKTWSVESYAFDTREEKWEPWNSREDPFEIAYKPHPTSARFKDFLVAVHQGDFGDVLTYRLDSYGIPRPGRNLVELENIFLPPLDGCFPFITEINDAGLMCIVCYSGIEHSELWRLRVVVFQVSISGHLDNQFLCADIKAKGTYYFCQRIDPIIFPPVITSDRLDKHDNKPDVFWKKENLPRLDRELYDAWCSWYWGALKGSSSSSGHTQDGQGHGRGFKDEVENSVQQLSVIVWLGIQV</sequence>
<dbReference type="InterPro" id="IPR015915">
    <property type="entry name" value="Kelch-typ_b-propeller"/>
</dbReference>
<reference evidence="1 2" key="1">
    <citation type="journal article" date="2019" name="G3 (Bethesda)">
        <title>Sequencing of a Wild Apple (Malus baccata) Genome Unravels the Differences Between Cultivated and Wild Apple Species Regarding Disease Resistance and Cold Tolerance.</title>
        <authorList>
            <person name="Chen X."/>
        </authorList>
    </citation>
    <scope>NUCLEOTIDE SEQUENCE [LARGE SCALE GENOMIC DNA]</scope>
    <source>
        <strain evidence="2">cv. Shandingzi</strain>
        <tissue evidence="1">Leaves</tissue>
    </source>
</reference>
<gene>
    <name evidence="1" type="ORF">C1H46_018846</name>
</gene>
<name>A0A540M9X5_MALBA</name>
<dbReference type="InterPro" id="IPR012871">
    <property type="entry name" value="DUF1668_ORYSA"/>
</dbReference>
<accession>A0A540M9X5</accession>
<dbReference type="AlphaFoldDB" id="A0A540M9X5"/>
<dbReference type="Proteomes" id="UP000315295">
    <property type="component" value="Unassembled WGS sequence"/>
</dbReference>
<dbReference type="EMBL" id="VIEB01000311">
    <property type="protein sequence ID" value="TQD95553.1"/>
    <property type="molecule type" value="Genomic_DNA"/>
</dbReference>
<proteinExistence type="predicted"/>
<dbReference type="SUPFAM" id="SSF117281">
    <property type="entry name" value="Kelch motif"/>
    <property type="match status" value="1"/>
</dbReference>
<evidence type="ECO:0000313" key="2">
    <source>
        <dbReference type="Proteomes" id="UP000315295"/>
    </source>
</evidence>
<protein>
    <submittedName>
        <fullName evidence="1">Uncharacterized protein</fullName>
    </submittedName>
</protein>
<evidence type="ECO:0000313" key="1">
    <source>
        <dbReference type="EMBL" id="TQD95553.1"/>
    </source>
</evidence>
<comment type="caution">
    <text evidence="1">The sequence shown here is derived from an EMBL/GenBank/DDBJ whole genome shotgun (WGS) entry which is preliminary data.</text>
</comment>